<keyword evidence="10" id="KW-0573">Peptidoglycan synthesis</keyword>
<feature type="chain" id="PRO_5045117031" description="serine-type D-Ala-D-Ala carboxypeptidase" evidence="14">
    <location>
        <begin position="40"/>
        <end position="405"/>
    </location>
</feature>
<feature type="signal peptide" evidence="14">
    <location>
        <begin position="1"/>
        <end position="39"/>
    </location>
</feature>
<evidence type="ECO:0000313" key="17">
    <source>
        <dbReference type="Proteomes" id="UP000721236"/>
    </source>
</evidence>
<organism evidence="16 17">
    <name type="scientific">Cupriavidus respiraculi</name>
    <dbReference type="NCBI Taxonomy" id="195930"/>
    <lineage>
        <taxon>Bacteria</taxon>
        <taxon>Pseudomonadati</taxon>
        <taxon>Pseudomonadota</taxon>
        <taxon>Betaproteobacteria</taxon>
        <taxon>Burkholderiales</taxon>
        <taxon>Burkholderiaceae</taxon>
        <taxon>Cupriavidus</taxon>
    </lineage>
</organism>
<comment type="catalytic activity">
    <reaction evidence="12">
        <text>Preferential cleavage: (Ac)2-L-Lys-D-Ala-|-D-Ala. Also transpeptidation of peptidyl-alanyl moieties that are N-acyl substituents of D-alanine.</text>
        <dbReference type="EC" id="3.4.16.4"/>
    </reaction>
</comment>
<name>A0ABM8X641_9BURK</name>
<dbReference type="Pfam" id="PF07943">
    <property type="entry name" value="PBP5_C"/>
    <property type="match status" value="1"/>
</dbReference>
<dbReference type="InterPro" id="IPR012338">
    <property type="entry name" value="Beta-lactam/transpept-like"/>
</dbReference>
<dbReference type="Gene3D" id="3.40.710.10">
    <property type="entry name" value="DD-peptidase/beta-lactamase superfamily"/>
    <property type="match status" value="1"/>
</dbReference>
<accession>A0ABM8X641</accession>
<comment type="function">
    <text evidence="1">Removes C-terminal D-alanyl residues from sugar-peptide cell wall precursors.</text>
</comment>
<dbReference type="SUPFAM" id="SSF69189">
    <property type="entry name" value="Penicillin-binding protein associated domain"/>
    <property type="match status" value="1"/>
</dbReference>
<dbReference type="Proteomes" id="UP000721236">
    <property type="component" value="Unassembled WGS sequence"/>
</dbReference>
<evidence type="ECO:0000256" key="3">
    <source>
        <dbReference type="ARBA" id="ARBA00007164"/>
    </source>
</evidence>
<evidence type="ECO:0000256" key="2">
    <source>
        <dbReference type="ARBA" id="ARBA00004752"/>
    </source>
</evidence>
<proteinExistence type="inferred from homology"/>
<dbReference type="InterPro" id="IPR018044">
    <property type="entry name" value="Peptidase_S11"/>
</dbReference>
<comment type="pathway">
    <text evidence="2">Cell wall biogenesis; peptidoglycan biosynthesis.</text>
</comment>
<dbReference type="GO" id="GO:0009002">
    <property type="term" value="F:serine-type D-Ala-D-Ala carboxypeptidase activity"/>
    <property type="evidence" value="ECO:0007669"/>
    <property type="project" value="UniProtKB-EC"/>
</dbReference>
<reference evidence="16 17" key="1">
    <citation type="submission" date="2021-08" db="EMBL/GenBank/DDBJ databases">
        <authorList>
            <person name="Peeters C."/>
        </authorList>
    </citation>
    <scope>NUCLEOTIDE SEQUENCE [LARGE SCALE GENOMIC DNA]</scope>
    <source>
        <strain evidence="16 17">LMG 21510</strain>
    </source>
</reference>
<dbReference type="SUPFAM" id="SSF56601">
    <property type="entry name" value="beta-lactamase/transpeptidase-like"/>
    <property type="match status" value="1"/>
</dbReference>
<dbReference type="PANTHER" id="PTHR21581:SF6">
    <property type="entry name" value="TRAFFICKING PROTEIN PARTICLE COMPLEX SUBUNIT 12"/>
    <property type="match status" value="1"/>
</dbReference>
<dbReference type="PANTHER" id="PTHR21581">
    <property type="entry name" value="D-ALANYL-D-ALANINE CARBOXYPEPTIDASE"/>
    <property type="match status" value="1"/>
</dbReference>
<evidence type="ECO:0000256" key="5">
    <source>
        <dbReference type="ARBA" id="ARBA00022645"/>
    </source>
</evidence>
<dbReference type="Gene3D" id="2.60.410.10">
    <property type="entry name" value="D-Ala-D-Ala carboxypeptidase, C-terminal domain"/>
    <property type="match status" value="1"/>
</dbReference>
<sequence length="405" mass="44286">MLNPASPLFVTRLTAPVAQAVVASAAALALLAAPASVRAQGVPLPQVAAKSWMLYDVTSGQALGSQNADLRIEPASLTKIMTAYLAFQALKENRLTLDQAVVPTNLVLKVKSDESRMFIEPNKPVTVRDLLLGLIVQSGNDAALALAEAVGGSEEGFVAMMNREAQRLGMKNTHYTNTDGIPDPNHYTTAVDLATLTTRLIKDFPEYYGMYSQKEFTYNKIKQPNRNRLLYIDATVDGVKTGHTKSAGYCLISSAKRPLSNVPNGSRRLISIVIGTTSEQVRTQESLKVLNYGFQFYDTLRLYDKGQVLATPDIYKGKNDTVKIGVKDETFVTVPKGVAGRLKPVLERQELLVAPLAAGQQVGMVKLMDGNTKVAEFPVVALEEVPEAGLFGRLWDTIRLWFKRK</sequence>
<evidence type="ECO:0000313" key="16">
    <source>
        <dbReference type="EMBL" id="CAG9175379.1"/>
    </source>
</evidence>
<evidence type="ECO:0000256" key="1">
    <source>
        <dbReference type="ARBA" id="ARBA00003217"/>
    </source>
</evidence>
<dbReference type="InterPro" id="IPR012907">
    <property type="entry name" value="Peptidase_S11_C"/>
</dbReference>
<evidence type="ECO:0000256" key="10">
    <source>
        <dbReference type="ARBA" id="ARBA00022984"/>
    </source>
</evidence>
<evidence type="ECO:0000256" key="4">
    <source>
        <dbReference type="ARBA" id="ARBA00012448"/>
    </source>
</evidence>
<dbReference type="EC" id="3.4.16.4" evidence="4"/>
<keyword evidence="5 16" id="KW-0121">Carboxypeptidase</keyword>
<keyword evidence="11" id="KW-0961">Cell wall biogenesis/degradation</keyword>
<keyword evidence="7 14" id="KW-0732">Signal</keyword>
<evidence type="ECO:0000256" key="9">
    <source>
        <dbReference type="ARBA" id="ARBA00022960"/>
    </source>
</evidence>
<keyword evidence="6" id="KW-0645">Protease</keyword>
<dbReference type="InterPro" id="IPR001967">
    <property type="entry name" value="Peptidase_S11_N"/>
</dbReference>
<evidence type="ECO:0000256" key="13">
    <source>
        <dbReference type="RuleBase" id="RU004016"/>
    </source>
</evidence>
<dbReference type="InterPro" id="IPR015956">
    <property type="entry name" value="Peniciliin-bd_prot_C_sf"/>
</dbReference>
<dbReference type="RefSeq" id="WP_224042321.1">
    <property type="nucleotide sequence ID" value="NZ_CAJZAH010000002.1"/>
</dbReference>
<evidence type="ECO:0000259" key="15">
    <source>
        <dbReference type="SMART" id="SM00936"/>
    </source>
</evidence>
<evidence type="ECO:0000256" key="6">
    <source>
        <dbReference type="ARBA" id="ARBA00022670"/>
    </source>
</evidence>
<dbReference type="SMART" id="SM00936">
    <property type="entry name" value="PBP5_C"/>
    <property type="match status" value="1"/>
</dbReference>
<gene>
    <name evidence="16" type="primary">dacC_2</name>
    <name evidence="16" type="ORF">LMG21510_02855</name>
</gene>
<dbReference type="Pfam" id="PF00768">
    <property type="entry name" value="Peptidase_S11"/>
    <property type="match status" value="1"/>
</dbReference>
<comment type="similarity">
    <text evidence="3 13">Belongs to the peptidase S11 family.</text>
</comment>
<protein>
    <recommendedName>
        <fullName evidence="4">serine-type D-Ala-D-Ala carboxypeptidase</fullName>
        <ecNumber evidence="4">3.4.16.4</ecNumber>
    </recommendedName>
</protein>
<keyword evidence="9" id="KW-0133">Cell shape</keyword>
<evidence type="ECO:0000256" key="7">
    <source>
        <dbReference type="ARBA" id="ARBA00022729"/>
    </source>
</evidence>
<comment type="caution">
    <text evidence="16">The sequence shown here is derived from an EMBL/GenBank/DDBJ whole genome shotgun (WGS) entry which is preliminary data.</text>
</comment>
<evidence type="ECO:0000256" key="14">
    <source>
        <dbReference type="SAM" id="SignalP"/>
    </source>
</evidence>
<keyword evidence="8 16" id="KW-0378">Hydrolase</keyword>
<dbReference type="EMBL" id="CAJZAH010000002">
    <property type="protein sequence ID" value="CAG9175379.1"/>
    <property type="molecule type" value="Genomic_DNA"/>
</dbReference>
<feature type="domain" description="Peptidase S11 D-Ala-D-Ala carboxypeptidase A C-terminal" evidence="15">
    <location>
        <begin position="297"/>
        <end position="387"/>
    </location>
</feature>
<evidence type="ECO:0000256" key="12">
    <source>
        <dbReference type="ARBA" id="ARBA00034000"/>
    </source>
</evidence>
<keyword evidence="17" id="KW-1185">Reference proteome</keyword>
<dbReference type="InterPro" id="IPR037167">
    <property type="entry name" value="Peptidase_S11_C_sf"/>
</dbReference>
<evidence type="ECO:0000256" key="11">
    <source>
        <dbReference type="ARBA" id="ARBA00023316"/>
    </source>
</evidence>
<evidence type="ECO:0000256" key="8">
    <source>
        <dbReference type="ARBA" id="ARBA00022801"/>
    </source>
</evidence>
<dbReference type="PRINTS" id="PR00725">
    <property type="entry name" value="DADACBPTASE1"/>
</dbReference>